<dbReference type="SMART" id="SM00048">
    <property type="entry name" value="DEFSN"/>
    <property type="match status" value="1"/>
</dbReference>
<keyword evidence="6" id="KW-0211">Defensin</keyword>
<dbReference type="Proteomes" id="UP000028761">
    <property type="component" value="Unplaced"/>
</dbReference>
<proteinExistence type="inferred from homology"/>
<keyword evidence="5" id="KW-0295">Fungicide</keyword>
<reference evidence="10" key="1">
    <citation type="submission" date="2025-08" db="UniProtKB">
        <authorList>
            <consortium name="Ensembl"/>
        </authorList>
    </citation>
    <scope>IDENTIFICATION</scope>
</reference>
<dbReference type="GO" id="GO:0050832">
    <property type="term" value="P:defense response to fungus"/>
    <property type="evidence" value="ECO:0007669"/>
    <property type="project" value="UniProtKB-KW"/>
</dbReference>
<evidence type="ECO:0000259" key="9">
    <source>
        <dbReference type="PROSITE" id="PS00269"/>
    </source>
</evidence>
<comment type="subcellular location">
    <subcellularLocation>
        <location evidence="1">Secreted</location>
    </subcellularLocation>
</comment>
<keyword evidence="7" id="KW-0044">Antibiotic</keyword>
<organism evidence="10 11">
    <name type="scientific">Papio anubis</name>
    <name type="common">Olive baboon</name>
    <dbReference type="NCBI Taxonomy" id="9555"/>
    <lineage>
        <taxon>Eukaryota</taxon>
        <taxon>Metazoa</taxon>
        <taxon>Chordata</taxon>
        <taxon>Craniata</taxon>
        <taxon>Vertebrata</taxon>
        <taxon>Euteleostomi</taxon>
        <taxon>Mammalia</taxon>
        <taxon>Eutheria</taxon>
        <taxon>Euarchontoglires</taxon>
        <taxon>Primates</taxon>
        <taxon>Haplorrhini</taxon>
        <taxon>Catarrhini</taxon>
        <taxon>Cercopithecidae</taxon>
        <taxon>Cercopithecinae</taxon>
        <taxon>Papio</taxon>
    </lineage>
</organism>
<dbReference type="GO" id="GO:0042742">
    <property type="term" value="P:defense response to bacterium"/>
    <property type="evidence" value="ECO:0007669"/>
    <property type="project" value="UniProtKB-KW"/>
</dbReference>
<keyword evidence="4" id="KW-0929">Antimicrobial</keyword>
<evidence type="ECO:0000313" key="10">
    <source>
        <dbReference type="Ensembl" id="ENSPANP00000049179.1"/>
    </source>
</evidence>
<evidence type="ECO:0000256" key="4">
    <source>
        <dbReference type="ARBA" id="ARBA00022529"/>
    </source>
</evidence>
<comment type="similarity">
    <text evidence="2">Belongs to the alpha-defensin family.</text>
</comment>
<evidence type="ECO:0000256" key="1">
    <source>
        <dbReference type="ARBA" id="ARBA00004613"/>
    </source>
</evidence>
<evidence type="ECO:0000256" key="8">
    <source>
        <dbReference type="ARBA" id="ARBA00023157"/>
    </source>
</evidence>
<reference evidence="10" key="2">
    <citation type="submission" date="2025-09" db="UniProtKB">
        <authorList>
            <consortium name="Ensembl"/>
        </authorList>
    </citation>
    <scope>IDENTIFICATION</scope>
</reference>
<evidence type="ECO:0000256" key="3">
    <source>
        <dbReference type="ARBA" id="ARBA00022525"/>
    </source>
</evidence>
<name>A0A8I5NLF4_PAPAN</name>
<keyword evidence="8" id="KW-1015">Disulfide bond</keyword>
<dbReference type="InterPro" id="IPR006081">
    <property type="entry name" value="Alpha-defensin_C"/>
</dbReference>
<dbReference type="PROSITE" id="PS00269">
    <property type="entry name" value="DEFENSIN"/>
    <property type="match status" value="1"/>
</dbReference>
<keyword evidence="11" id="KW-1185">Reference proteome</keyword>
<dbReference type="AlphaFoldDB" id="A0A8I5NLF4"/>
<dbReference type="Ensembl" id="ENSPANT00000075482.1">
    <property type="protein sequence ID" value="ENSPANP00000049179.1"/>
    <property type="gene ID" value="ENSPANG00000045032.1"/>
</dbReference>
<keyword evidence="3" id="KW-0964">Secreted</keyword>
<accession>A0A8I5NLF4</accession>
<dbReference type="Pfam" id="PF00323">
    <property type="entry name" value="Defensin_1"/>
    <property type="match status" value="1"/>
</dbReference>
<dbReference type="SUPFAM" id="SSF57392">
    <property type="entry name" value="Defensin-like"/>
    <property type="match status" value="1"/>
</dbReference>
<dbReference type="GO" id="GO:0031640">
    <property type="term" value="P:killing of cells of another organism"/>
    <property type="evidence" value="ECO:0007669"/>
    <property type="project" value="UniProtKB-KW"/>
</dbReference>
<dbReference type="GeneTree" id="ENSGT00940000153268"/>
<protein>
    <recommendedName>
        <fullName evidence="9">Mammalian defensins domain-containing protein</fullName>
    </recommendedName>
</protein>
<sequence>SLFVFPFPEPFVFVRWKNLRSLVPLRAPFFSKKHPGLINKIGSQARRTCYCRNSRCYTPEFHSGKCLFKGLTYKLCCR</sequence>
<evidence type="ECO:0000256" key="6">
    <source>
        <dbReference type="ARBA" id="ARBA00022940"/>
    </source>
</evidence>
<dbReference type="GO" id="GO:0005576">
    <property type="term" value="C:extracellular region"/>
    <property type="evidence" value="ECO:0007669"/>
    <property type="project" value="UniProtKB-SubCell"/>
</dbReference>
<evidence type="ECO:0000256" key="5">
    <source>
        <dbReference type="ARBA" id="ARBA00022577"/>
    </source>
</evidence>
<evidence type="ECO:0000256" key="2">
    <source>
        <dbReference type="ARBA" id="ARBA00006519"/>
    </source>
</evidence>
<feature type="domain" description="Mammalian defensins" evidence="9">
    <location>
        <begin position="49"/>
        <end position="77"/>
    </location>
</feature>
<evidence type="ECO:0000313" key="11">
    <source>
        <dbReference type="Proteomes" id="UP000028761"/>
    </source>
</evidence>
<dbReference type="InterPro" id="IPR006080">
    <property type="entry name" value="Beta/alpha-defensin_C"/>
</dbReference>
<evidence type="ECO:0000256" key="7">
    <source>
        <dbReference type="ARBA" id="ARBA00023022"/>
    </source>
</evidence>